<proteinExistence type="predicted"/>
<accession>A0ACC0D183</accession>
<evidence type="ECO:0000313" key="1">
    <source>
        <dbReference type="EMBL" id="KAI6086514.1"/>
    </source>
</evidence>
<comment type="caution">
    <text evidence="1">The sequence shown here is derived from an EMBL/GenBank/DDBJ whole genome shotgun (WGS) entry which is preliminary data.</text>
</comment>
<gene>
    <name evidence="1" type="ORF">F4821DRAFT_238415</name>
</gene>
<evidence type="ECO:0000313" key="2">
    <source>
        <dbReference type="Proteomes" id="UP001497680"/>
    </source>
</evidence>
<name>A0ACC0D183_9PEZI</name>
<keyword evidence="2" id="KW-1185">Reference proteome</keyword>
<organism evidence="1 2">
    <name type="scientific">Hypoxylon rubiginosum</name>
    <dbReference type="NCBI Taxonomy" id="110542"/>
    <lineage>
        <taxon>Eukaryota</taxon>
        <taxon>Fungi</taxon>
        <taxon>Dikarya</taxon>
        <taxon>Ascomycota</taxon>
        <taxon>Pezizomycotina</taxon>
        <taxon>Sordariomycetes</taxon>
        <taxon>Xylariomycetidae</taxon>
        <taxon>Xylariales</taxon>
        <taxon>Hypoxylaceae</taxon>
        <taxon>Hypoxylon</taxon>
    </lineage>
</organism>
<sequence length="262" mass="29670">MDTQPEKVWYFAYGSNMSSAKFTGGRGIEPIDVARVRIPGWALTMEIPGMPYSEPSFSSIAPRRDTDAEKGISFDVIGVAYLITQEQYRRVISSEGGGIAYRDICLVGEPVDEDDRAKVGYQIMLRTLGTAMLRHPPPVPSQRYMNLLIEGGKEARLPSQYQQYLSHVPVYEPPNSSWTKLGALIFISIWGPVMSAMEKLTKESIQSDGNAPTWVILLVRWTVFVIWVVHDYLFAPIFGRGDGIRRDHDYTHNRHYQSLNPR</sequence>
<dbReference type="EMBL" id="MU394315">
    <property type="protein sequence ID" value="KAI6086514.1"/>
    <property type="molecule type" value="Genomic_DNA"/>
</dbReference>
<dbReference type="Proteomes" id="UP001497680">
    <property type="component" value="Unassembled WGS sequence"/>
</dbReference>
<reference evidence="1 2" key="1">
    <citation type="journal article" date="2022" name="New Phytol.">
        <title>Ecological generalism drives hyperdiversity of secondary metabolite gene clusters in xylarialean endophytes.</title>
        <authorList>
            <person name="Franco M.E.E."/>
            <person name="Wisecaver J.H."/>
            <person name="Arnold A.E."/>
            <person name="Ju Y.M."/>
            <person name="Slot J.C."/>
            <person name="Ahrendt S."/>
            <person name="Moore L.P."/>
            <person name="Eastman K.E."/>
            <person name="Scott K."/>
            <person name="Konkel Z."/>
            <person name="Mondo S.J."/>
            <person name="Kuo A."/>
            <person name="Hayes R.D."/>
            <person name="Haridas S."/>
            <person name="Andreopoulos B."/>
            <person name="Riley R."/>
            <person name="LaButti K."/>
            <person name="Pangilinan J."/>
            <person name="Lipzen A."/>
            <person name="Amirebrahimi M."/>
            <person name="Yan J."/>
            <person name="Adam C."/>
            <person name="Keymanesh K."/>
            <person name="Ng V."/>
            <person name="Louie K."/>
            <person name="Northen T."/>
            <person name="Drula E."/>
            <person name="Henrissat B."/>
            <person name="Hsieh H.M."/>
            <person name="Youens-Clark K."/>
            <person name="Lutzoni F."/>
            <person name="Miadlikowska J."/>
            <person name="Eastwood D.C."/>
            <person name="Hamelin R.C."/>
            <person name="Grigoriev I.V."/>
            <person name="U'Ren J.M."/>
        </authorList>
    </citation>
    <scope>NUCLEOTIDE SEQUENCE [LARGE SCALE GENOMIC DNA]</scope>
    <source>
        <strain evidence="1 2">ER1909</strain>
    </source>
</reference>
<protein>
    <submittedName>
        <fullName evidence="1">Uncharacterized protein</fullName>
    </submittedName>
</protein>